<dbReference type="AlphaFoldDB" id="A0A183JL02"/>
<name>A0A183JL02_9TREM</name>
<dbReference type="WBParaSite" id="SCUD_0000338301-mRNA-1">
    <property type="protein sequence ID" value="SCUD_0000338301-mRNA-1"/>
    <property type="gene ID" value="SCUD_0000338301"/>
</dbReference>
<evidence type="ECO:0000313" key="3">
    <source>
        <dbReference type="Proteomes" id="UP000279833"/>
    </source>
</evidence>
<feature type="region of interest" description="Disordered" evidence="1">
    <location>
        <begin position="44"/>
        <end position="73"/>
    </location>
</feature>
<evidence type="ECO:0000256" key="1">
    <source>
        <dbReference type="SAM" id="MobiDB-lite"/>
    </source>
</evidence>
<organism evidence="4">
    <name type="scientific">Schistosoma curassoni</name>
    <dbReference type="NCBI Taxonomy" id="6186"/>
    <lineage>
        <taxon>Eukaryota</taxon>
        <taxon>Metazoa</taxon>
        <taxon>Spiralia</taxon>
        <taxon>Lophotrochozoa</taxon>
        <taxon>Platyhelminthes</taxon>
        <taxon>Trematoda</taxon>
        <taxon>Digenea</taxon>
        <taxon>Strigeidida</taxon>
        <taxon>Schistosomatoidea</taxon>
        <taxon>Schistosomatidae</taxon>
        <taxon>Schistosoma</taxon>
    </lineage>
</organism>
<dbReference type="EMBL" id="UZAK01003801">
    <property type="protein sequence ID" value="VDO81460.1"/>
    <property type="molecule type" value="Genomic_DNA"/>
</dbReference>
<proteinExistence type="predicted"/>
<accession>A0A183JL02</accession>
<reference evidence="4" key="1">
    <citation type="submission" date="2016-06" db="UniProtKB">
        <authorList>
            <consortium name="WormBaseParasite"/>
        </authorList>
    </citation>
    <scope>IDENTIFICATION</scope>
</reference>
<evidence type="ECO:0000313" key="4">
    <source>
        <dbReference type="WBParaSite" id="SCUD_0000338301-mRNA-1"/>
    </source>
</evidence>
<reference evidence="2 3" key="2">
    <citation type="submission" date="2018-11" db="EMBL/GenBank/DDBJ databases">
        <authorList>
            <consortium name="Pathogen Informatics"/>
        </authorList>
    </citation>
    <scope>NUCLEOTIDE SEQUENCE [LARGE SCALE GENOMIC DNA]</scope>
    <source>
        <strain evidence="2">Dakar</strain>
        <strain evidence="3">Dakar, Senegal</strain>
    </source>
</reference>
<protein>
    <submittedName>
        <fullName evidence="4">Reverse transcriptase domain-containing protein</fullName>
    </submittedName>
</protein>
<feature type="compositionally biased region" description="Basic and acidic residues" evidence="1">
    <location>
        <begin position="47"/>
        <end position="73"/>
    </location>
</feature>
<sequence length="231" mass="27203">MEQPLISTFHDILDRIKRYYQKWISIKTLNKIQGLKSKKAAIKNSRTRSEKFKAHNEHTEANTHVRKSTRADKRKYVEDTATTVEKAEIEGNLRQLYDRTMKLVGKYVKPKIPGKDKEGKPITVIQVEKHRCVEHSEEPLNKTALSKNPQRTYRRWKSIEYTLRISLNCITRHVLTCNSEEELKSGRPTCTLRRDFGRRYDSDDQRLTVTEKDCPVQSWMENDGVHPMLIY</sequence>
<dbReference type="Proteomes" id="UP000279833">
    <property type="component" value="Unassembled WGS sequence"/>
</dbReference>
<evidence type="ECO:0000313" key="2">
    <source>
        <dbReference type="EMBL" id="VDO81460.1"/>
    </source>
</evidence>
<gene>
    <name evidence="2" type="ORF">SCUD_LOCUS3383</name>
</gene>
<keyword evidence="3" id="KW-1185">Reference proteome</keyword>